<accession>A0A385PKS7</accession>
<dbReference type="GO" id="GO:0043138">
    <property type="term" value="F:3'-5' DNA helicase activity"/>
    <property type="evidence" value="ECO:0007669"/>
    <property type="project" value="UniProtKB-UniRule"/>
</dbReference>
<dbReference type="EC" id="5.6.2.4" evidence="15 16"/>
<comment type="subunit">
    <text evidence="15">Can form hexamers. Interacts with E2 protein; this interaction increases E1 DNA binding specificity. Interacts with host DNA polymerase subunit POLA2. Interacts with host single stranded DNA-binding protein RPA1. Interacts with host TOP1; this interaction stimulates the enzymatic activity of TOP1.</text>
</comment>
<evidence type="ECO:0000256" key="16">
    <source>
        <dbReference type="PIRNR" id="PIRNR003383"/>
    </source>
</evidence>
<dbReference type="GO" id="GO:0006260">
    <property type="term" value="P:DNA replication"/>
    <property type="evidence" value="ECO:0007669"/>
    <property type="project" value="UniProtKB-UniRule"/>
</dbReference>
<keyword evidence="3 15" id="KW-0597">Phosphoprotein</keyword>
<feature type="domain" description="SF3 helicase" evidence="17">
    <location>
        <begin position="406"/>
        <end position="556"/>
    </location>
</feature>
<dbReference type="InterPro" id="IPR001177">
    <property type="entry name" value="PPV_DNA_helicase_E1_C"/>
</dbReference>
<comment type="similarity">
    <text evidence="15 16">Belongs to the papillomaviridae E1 protein family.</text>
</comment>
<evidence type="ECO:0000256" key="11">
    <source>
        <dbReference type="ARBA" id="ARBA00023235"/>
    </source>
</evidence>
<dbReference type="GO" id="GO:0003677">
    <property type="term" value="F:DNA binding"/>
    <property type="evidence" value="ECO:0007669"/>
    <property type="project" value="UniProtKB-UniRule"/>
</dbReference>
<comment type="PTM">
    <text evidence="15">Sumoylated.</text>
</comment>
<dbReference type="Gene3D" id="3.40.1310.10">
    <property type="match status" value="1"/>
</dbReference>
<feature type="modified residue" description="Phosphoserine; by host" evidence="15">
    <location>
        <position position="99"/>
    </location>
</feature>
<evidence type="ECO:0000256" key="9">
    <source>
        <dbReference type="ARBA" id="ARBA00022840"/>
    </source>
</evidence>
<comment type="PTM">
    <text evidence="15">Phosphorylated.</text>
</comment>
<evidence type="ECO:0000256" key="2">
    <source>
        <dbReference type="ARBA" id="ARBA00022518"/>
    </source>
</evidence>
<dbReference type="PROSITE" id="PS51206">
    <property type="entry name" value="SF3_HELICASE_1"/>
    <property type="match status" value="1"/>
</dbReference>
<feature type="modified residue" description="Phosphoserine; by host" evidence="15">
    <location>
        <position position="77"/>
    </location>
</feature>
<comment type="caution">
    <text evidence="15">Lacks conserved residue(s) required for the propagation of feature annotation.</text>
</comment>
<comment type="subcellular location">
    <subcellularLocation>
        <location evidence="1 15">Host nucleus</location>
    </subcellularLocation>
</comment>
<comment type="catalytic activity">
    <reaction evidence="13 15 16">
        <text>ATP + H2O = ADP + phosphate + H(+)</text>
        <dbReference type="Rhea" id="RHEA:13065"/>
        <dbReference type="ChEBI" id="CHEBI:15377"/>
        <dbReference type="ChEBI" id="CHEBI:15378"/>
        <dbReference type="ChEBI" id="CHEBI:30616"/>
        <dbReference type="ChEBI" id="CHEBI:43474"/>
        <dbReference type="ChEBI" id="CHEBI:456216"/>
        <dbReference type="EC" id="5.6.2.4"/>
    </reaction>
</comment>
<dbReference type="Gene3D" id="3.40.50.300">
    <property type="entry name" value="P-loop containing nucleotide triphosphate hydrolases"/>
    <property type="match status" value="1"/>
</dbReference>
<dbReference type="PIRSF" id="PIRSF003383">
    <property type="entry name" value="Rep_E1_papillomaV"/>
    <property type="match status" value="1"/>
</dbReference>
<dbReference type="GO" id="GO:0042025">
    <property type="term" value="C:host cell nucleus"/>
    <property type="evidence" value="ECO:0007669"/>
    <property type="project" value="UniProtKB-SubCell"/>
</dbReference>
<name>A0A385PKS7_9PAPI</name>
<reference evidence="18" key="1">
    <citation type="journal article" date="2018" name="Nat. Med.">
        <title>Expanded skin virome in DOCK8-deficient patients.</title>
        <authorList>
            <consortium name="NISC Comparative Sequencing Program"/>
            <person name="Tirosh O."/>
            <person name="Conlan S."/>
            <person name="Deming C."/>
            <person name="Lee-Lin S.Q."/>
            <person name="Huang X."/>
            <person name="Su H.C."/>
            <person name="Freeman A.F."/>
            <person name="Segre J.A."/>
            <person name="Kong H.H."/>
        </authorList>
    </citation>
    <scope>NUCLEOTIDE SEQUENCE</scope>
    <source>
        <strain evidence="18">HPV-mSK_046</strain>
    </source>
</reference>
<keyword evidence="5 15" id="KW-0235">DNA replication</keyword>
<keyword evidence="11 15" id="KW-0413">Isomerase</keyword>
<dbReference type="HAMAP" id="MF_04000">
    <property type="entry name" value="PPV_E1"/>
    <property type="match status" value="1"/>
</dbReference>
<dbReference type="SUPFAM" id="SSF55464">
    <property type="entry name" value="Origin of replication-binding domain, RBD-like"/>
    <property type="match status" value="1"/>
</dbReference>
<evidence type="ECO:0000256" key="14">
    <source>
        <dbReference type="ARBA" id="ARBA00093297"/>
    </source>
</evidence>
<dbReference type="InterPro" id="IPR046832">
    <property type="entry name" value="PPV_E1_DBD"/>
</dbReference>
<evidence type="ECO:0000256" key="3">
    <source>
        <dbReference type="ARBA" id="ARBA00022553"/>
    </source>
</evidence>
<feature type="modified residue" description="Phosphoserine; by host" evidence="15">
    <location>
        <position position="86"/>
    </location>
</feature>
<dbReference type="InterPro" id="IPR027417">
    <property type="entry name" value="P-loop_NTPase"/>
</dbReference>
<protein>
    <recommendedName>
        <fullName evidence="15 16">Replication protein E1</fullName>
        <ecNumber evidence="15 16">5.6.2.4</ecNumber>
    </recommendedName>
    <alternativeName>
        <fullName evidence="15">ATP-dependent helicase E1</fullName>
    </alternativeName>
    <alternativeName>
        <fullName evidence="15">DNA 3'-5' helicase E1</fullName>
    </alternativeName>
</protein>
<dbReference type="EMBL" id="MH777192">
    <property type="protein sequence ID" value="AYA93623.1"/>
    <property type="molecule type" value="Genomic_DNA"/>
</dbReference>
<keyword evidence="4 15" id="KW-1048">Host nucleus</keyword>
<feature type="short sequence motif" description="Nuclear localization signal" evidence="15">
    <location>
        <begin position="71"/>
        <end position="73"/>
    </location>
</feature>
<dbReference type="InterPro" id="IPR037102">
    <property type="entry name" value="Znf_lg_T-Ag_D1_dom_sf"/>
</dbReference>
<comment type="function">
    <text evidence="14 15">ATP-dependent DNA 3'-5' helicase required for initiation of viral DNA replication. It forms a complex with the viral E2 protein. The E1-E2 complex binds to the replication origin which contains binding sites for both proteins. During the initial step, a dimer of E1 interacts with a dimer of protein E2 leading to a complex that binds the viral origin of replication with high specificity. Then, a second dimer of E1 displaces the E2 dimer in an ATP-dependent manner to form the E1 tetramer. Following this, two E1 monomers are added to each half of the site, which results in the formation of two E1 trimers on the viral ori. Subsequently, two hexamers will be created. The double hexamer acts as a bi-directional helicase machinery and unwinds the viral DNA and then recruits the host DNA polymerase to start replication.</text>
</comment>
<keyword evidence="8 15" id="KW-0347">Helicase</keyword>
<dbReference type="Pfam" id="PF20450">
    <property type="entry name" value="PPV_E1_DBD"/>
    <property type="match status" value="1"/>
</dbReference>
<feature type="short sequence motif" description="Nuclear export signal" evidence="15">
    <location>
        <begin position="85"/>
        <end position="94"/>
    </location>
</feature>
<keyword evidence="7 15" id="KW-0378">Hydrolase</keyword>
<evidence type="ECO:0000256" key="1">
    <source>
        <dbReference type="ARBA" id="ARBA00004147"/>
    </source>
</evidence>
<dbReference type="InterPro" id="IPR014015">
    <property type="entry name" value="Helicase_SF3_DNA-vir"/>
</dbReference>
<feature type="cross-link" description="Glycyl lysine isopeptide (Lys-Gly) (interchain with G-Cter in SUMO)" evidence="15">
    <location>
        <position position="513"/>
    </location>
</feature>
<evidence type="ECO:0000256" key="13">
    <source>
        <dbReference type="ARBA" id="ARBA00048988"/>
    </source>
</evidence>
<sequence length="605" mass="68872">MGDINKGTEWFITEAECIESLDTIDDLFECSTDGSDVSNLIEEGECDQGNSLALFNKQVTEDHNLAILDLKRKFTTSPEQPVAELSPRLQAIKLTPQRSIKRRLFVDSGIAEDEAENSIEKVVTENSTEKVITEELRGPSIETISNAGTDNLNLLTTSNSKVVLYTKCKEKFGVSFTELTRSFKSNKTCTEQWILLAHCIRSELIEACKIQLQSHCDYFQIIVNDFTVLMCIMFKAVKNRETVTKLMCGILGCSEVQLLSEPPRTRSPPVAIYFYQKTFGNACYKYGELPNWIKRQTLLSHESAATAETFDLSQMIQFCYDNNLTDEPMIAYRYALQADVDANAAAFLKHNSQAKFVKDACCMVKYYKRQEMRELTISEWIWRCCDECDENGDWKVIAQLFKYQQISFITFLTALRPFLKGIPKKQCIVFYGPSDTGKSYLCNSLIQFLKGKVISLMNRASSFWLQPLLDGKIGFIDDVTYPGWQYLDTNMRGALDGNAVSIDAKHKAPTQIKLPPMLVTTNVDIEKEDSLKYIRSRVQVFNFPNKFPLNEDGSVVYEITNKAWKCFFRKLGNQIDLEPQEDLQDESGRFDKAFRCTAGKSNESV</sequence>
<evidence type="ECO:0000256" key="5">
    <source>
        <dbReference type="ARBA" id="ARBA00022705"/>
    </source>
</evidence>
<evidence type="ECO:0000256" key="8">
    <source>
        <dbReference type="ARBA" id="ARBA00022806"/>
    </source>
</evidence>
<organism evidence="18">
    <name type="scientific">Human papillomavirus</name>
    <dbReference type="NCBI Taxonomy" id="10566"/>
    <lineage>
        <taxon>Viruses</taxon>
        <taxon>Monodnaviria</taxon>
        <taxon>Shotokuvirae</taxon>
        <taxon>Cossaviricota</taxon>
        <taxon>Papovaviricetes</taxon>
        <taxon>Zurhausenvirales</taxon>
        <taxon>Papillomaviridae</taxon>
    </lineage>
</organism>
<gene>
    <name evidence="15" type="primary">E1</name>
</gene>
<evidence type="ECO:0000313" key="18">
    <source>
        <dbReference type="EMBL" id="AYA93623.1"/>
    </source>
</evidence>
<dbReference type="InterPro" id="IPR016393">
    <property type="entry name" value="Rep_E1_papillomaV"/>
</dbReference>
<dbReference type="InterPro" id="IPR014000">
    <property type="entry name" value="PPV_DNA_helicase_E1_N"/>
</dbReference>
<feature type="binding site" evidence="15">
    <location>
        <begin position="432"/>
        <end position="439"/>
    </location>
    <ligand>
        <name>ATP</name>
        <dbReference type="ChEBI" id="CHEBI:30616"/>
    </ligand>
</feature>
<keyword evidence="9 15" id="KW-0067">ATP-binding</keyword>
<dbReference type="Pfam" id="PF00524">
    <property type="entry name" value="PPV_E1_N"/>
    <property type="match status" value="1"/>
</dbReference>
<dbReference type="Gene3D" id="1.10.10.510">
    <property type="entry name" value="Zinc finger, large T-antigen D1 domain"/>
    <property type="match status" value="1"/>
</dbReference>
<evidence type="ECO:0000256" key="15">
    <source>
        <dbReference type="HAMAP-Rule" id="MF_04000"/>
    </source>
</evidence>
<evidence type="ECO:0000256" key="6">
    <source>
        <dbReference type="ARBA" id="ARBA00022741"/>
    </source>
</evidence>
<dbReference type="GO" id="GO:0016887">
    <property type="term" value="F:ATP hydrolysis activity"/>
    <property type="evidence" value="ECO:0007669"/>
    <property type="project" value="RHEA"/>
</dbReference>
<evidence type="ECO:0000256" key="4">
    <source>
        <dbReference type="ARBA" id="ARBA00022562"/>
    </source>
</evidence>
<evidence type="ECO:0000256" key="10">
    <source>
        <dbReference type="ARBA" id="ARBA00023125"/>
    </source>
</evidence>
<keyword evidence="10 15" id="KW-0238">DNA-binding</keyword>
<keyword evidence="2 15" id="KW-0244">Early protein</keyword>
<proteinExistence type="inferred from homology"/>
<evidence type="ECO:0000256" key="12">
    <source>
        <dbReference type="ARBA" id="ARBA00034617"/>
    </source>
</evidence>
<keyword evidence="15" id="KW-1017">Isopeptide bond</keyword>
<evidence type="ECO:0000256" key="7">
    <source>
        <dbReference type="ARBA" id="ARBA00022801"/>
    </source>
</evidence>
<dbReference type="GO" id="GO:0005524">
    <property type="term" value="F:ATP binding"/>
    <property type="evidence" value="ECO:0007669"/>
    <property type="project" value="UniProtKB-UniRule"/>
</dbReference>
<keyword evidence="6 15" id="KW-0547">Nucleotide-binding</keyword>
<dbReference type="Pfam" id="PF00519">
    <property type="entry name" value="PPV_E1_C"/>
    <property type="match status" value="1"/>
</dbReference>
<comment type="function">
    <text evidence="16">ATP-dependent DNA helicase required for initiation of viral DNA replication. It forms a complex with the viral E2 protein. The E1-E2 complex binds to the replication origin which contains binding sites for both proteins.</text>
</comment>
<comment type="catalytic activity">
    <reaction evidence="12 15">
        <text>Couples ATP hydrolysis with the unwinding of duplex DNA by translocating in the 3'-5' direction.</text>
        <dbReference type="EC" id="5.6.2.4"/>
    </reaction>
</comment>
<evidence type="ECO:0000259" key="17">
    <source>
        <dbReference type="PROSITE" id="PS51206"/>
    </source>
</evidence>
<dbReference type="SUPFAM" id="SSF52540">
    <property type="entry name" value="P-loop containing nucleoside triphosphate hydrolases"/>
    <property type="match status" value="1"/>
</dbReference>
<keyword evidence="15" id="KW-0832">Ubl conjugation</keyword>
<dbReference type="InterPro" id="IPR046935">
    <property type="entry name" value="PPV_E1_DBD_sf"/>
</dbReference>